<dbReference type="AlphaFoldDB" id="A0A397G391"/>
<dbReference type="Proteomes" id="UP000215305">
    <property type="component" value="Unassembled WGS sequence"/>
</dbReference>
<dbReference type="EMBL" id="NKHU02000443">
    <property type="protein sequence ID" value="RHZ43333.1"/>
    <property type="molecule type" value="Genomic_DNA"/>
</dbReference>
<protein>
    <recommendedName>
        <fullName evidence="1">F-box domain-containing protein</fullName>
    </recommendedName>
</protein>
<dbReference type="RefSeq" id="XP_026609692.1">
    <property type="nucleotide sequence ID" value="XM_026754750.1"/>
</dbReference>
<accession>A0A397G391</accession>
<dbReference type="GeneID" id="38123105"/>
<evidence type="ECO:0000313" key="3">
    <source>
        <dbReference type="Proteomes" id="UP000215305"/>
    </source>
</evidence>
<dbReference type="PROSITE" id="PS50181">
    <property type="entry name" value="FBOX"/>
    <property type="match status" value="1"/>
</dbReference>
<dbReference type="Gene3D" id="3.80.10.10">
    <property type="entry name" value="Ribonuclease Inhibitor"/>
    <property type="match status" value="1"/>
</dbReference>
<comment type="caution">
    <text evidence="2">The sequence shown here is derived from an EMBL/GenBank/DDBJ whole genome shotgun (WGS) entry which is preliminary data.</text>
</comment>
<dbReference type="InterPro" id="IPR036047">
    <property type="entry name" value="F-box-like_dom_sf"/>
</dbReference>
<name>A0A397G391_ASPTH</name>
<dbReference type="InterPro" id="IPR032675">
    <property type="entry name" value="LRR_dom_sf"/>
</dbReference>
<dbReference type="Pfam" id="PF12937">
    <property type="entry name" value="F-box-like"/>
    <property type="match status" value="1"/>
</dbReference>
<proteinExistence type="predicted"/>
<dbReference type="PANTHER" id="PTHR42057:SF2">
    <property type="entry name" value="F-BOX DOMAIN PROTEIN (AFU_ORTHOLOGUE AFUA_4G00200)-RELATED"/>
    <property type="match status" value="1"/>
</dbReference>
<dbReference type="OrthoDB" id="3140657at2759"/>
<dbReference type="PANTHER" id="PTHR42057">
    <property type="entry name" value="F-BOX DOMAIN PROTEIN (AFU_ORTHOLOGUE AFUA_4G00200)"/>
    <property type="match status" value="1"/>
</dbReference>
<evidence type="ECO:0000259" key="1">
    <source>
        <dbReference type="PROSITE" id="PS50181"/>
    </source>
</evidence>
<gene>
    <name evidence="2" type="ORF">CDV56_101131</name>
</gene>
<dbReference type="InterPro" id="IPR001810">
    <property type="entry name" value="F-box_dom"/>
</dbReference>
<sequence length="456" mass="53457">MVHITALPSELLALIVSYLDPSSLKKLRQTCHLLSFFATQLLFNTVELYPTEDSYEIMDGISKSSTLKYAVKKVYINTYNPSYGLEDKEEAYFPREFENRILQLKHLSKVQTAIVQFDLRSGIFRRHWILMRPQTAAFRKKALSVLFEWLASLEVPLQSLGIQHLQYINKDDETSNRITKVLRNLRSLRLSIVREHKPATTLDAAEFWSQNQSSLFPKSQSIFTELPSVWLKPTASSLEHLTLYCGSWFGFCPKLELSELHFPHLKSLALGSFSFFQDSQLEWILSHGATLNELSLDDCMILYDLSLQEDKLGEFSFDEGEMELRREGDGELGYYRSYDKRWHHYFDAFRTRLPRLRCFRIGASDWRRGVPLESETEIRIGLLVDRYRVFYDGHARNPYLKVNFGPEPWQRGAPKCNEDDRESLRLLFKHIGQEVEESWLWSLREIWVENLIEVRS</sequence>
<dbReference type="SUPFAM" id="SSF81383">
    <property type="entry name" value="F-box domain"/>
    <property type="match status" value="1"/>
</dbReference>
<evidence type="ECO:0000313" key="2">
    <source>
        <dbReference type="EMBL" id="RHZ43333.1"/>
    </source>
</evidence>
<reference evidence="2" key="1">
    <citation type="submission" date="2018-08" db="EMBL/GenBank/DDBJ databases">
        <title>Draft genome sequence of azole-resistant Aspergillus thermomutatus (Neosartorya pseudofischeri) strain HMR AF 39, isolated from a human nasal aspirate.</title>
        <authorList>
            <person name="Parent-Michaud M."/>
            <person name="Dufresne P.J."/>
            <person name="Fournier E."/>
            <person name="Martineau C."/>
            <person name="Moreira S."/>
            <person name="Perkins V."/>
            <person name="De Repentigny L."/>
            <person name="Dufresne S.F."/>
        </authorList>
    </citation>
    <scope>NUCLEOTIDE SEQUENCE [LARGE SCALE GENOMIC DNA]</scope>
    <source>
        <strain evidence="2">HMR AF 39</strain>
    </source>
</reference>
<feature type="domain" description="F-box" evidence="1">
    <location>
        <begin position="1"/>
        <end position="46"/>
    </location>
</feature>
<dbReference type="VEuPathDB" id="FungiDB:CDV56_101131"/>
<keyword evidence="3" id="KW-1185">Reference proteome</keyword>
<organism evidence="2 3">
    <name type="scientific">Aspergillus thermomutatus</name>
    <name type="common">Neosartorya pseudofischeri</name>
    <dbReference type="NCBI Taxonomy" id="41047"/>
    <lineage>
        <taxon>Eukaryota</taxon>
        <taxon>Fungi</taxon>
        <taxon>Dikarya</taxon>
        <taxon>Ascomycota</taxon>
        <taxon>Pezizomycotina</taxon>
        <taxon>Eurotiomycetes</taxon>
        <taxon>Eurotiomycetidae</taxon>
        <taxon>Eurotiales</taxon>
        <taxon>Aspergillaceae</taxon>
        <taxon>Aspergillus</taxon>
        <taxon>Aspergillus subgen. Fumigati</taxon>
    </lineage>
</organism>